<protein>
    <submittedName>
        <fullName evidence="2">Uncharacterized protein</fullName>
    </submittedName>
</protein>
<accession>A0A6J4RTH9</accession>
<feature type="non-terminal residue" evidence="2">
    <location>
        <position position="175"/>
    </location>
</feature>
<proteinExistence type="predicted"/>
<feature type="region of interest" description="Disordered" evidence="1">
    <location>
        <begin position="1"/>
        <end position="143"/>
    </location>
</feature>
<evidence type="ECO:0000313" key="2">
    <source>
        <dbReference type="EMBL" id="CAA9478845.1"/>
    </source>
</evidence>
<dbReference type="AlphaFoldDB" id="A0A6J4RTH9"/>
<gene>
    <name evidence="2" type="ORF">AVDCRST_MAG30-663</name>
</gene>
<dbReference type="EMBL" id="CADCVS010000111">
    <property type="protein sequence ID" value="CAA9478845.1"/>
    <property type="molecule type" value="Genomic_DNA"/>
</dbReference>
<organism evidence="2">
    <name type="scientific">uncultured Solirubrobacteraceae bacterium</name>
    <dbReference type="NCBI Taxonomy" id="1162706"/>
    <lineage>
        <taxon>Bacteria</taxon>
        <taxon>Bacillati</taxon>
        <taxon>Actinomycetota</taxon>
        <taxon>Thermoleophilia</taxon>
        <taxon>Solirubrobacterales</taxon>
        <taxon>Solirubrobacteraceae</taxon>
        <taxon>environmental samples</taxon>
    </lineage>
</organism>
<name>A0A6J4RTH9_9ACTN</name>
<evidence type="ECO:0000256" key="1">
    <source>
        <dbReference type="SAM" id="MobiDB-lite"/>
    </source>
</evidence>
<feature type="non-terminal residue" evidence="2">
    <location>
        <position position="1"/>
    </location>
</feature>
<reference evidence="2" key="1">
    <citation type="submission" date="2020-02" db="EMBL/GenBank/DDBJ databases">
        <authorList>
            <person name="Meier V. D."/>
        </authorList>
    </citation>
    <scope>NUCLEOTIDE SEQUENCE</scope>
    <source>
        <strain evidence="2">AVDCRST_MAG30</strain>
    </source>
</reference>
<feature type="compositionally biased region" description="Basic residues" evidence="1">
    <location>
        <begin position="28"/>
        <end position="52"/>
    </location>
</feature>
<sequence length="175" mass="19211">ARHAGGAARGGRAELRVPEGARAPGPARARRLLRRDARVRRARPGRRRRPVRRLRDPDVRRPVARRALLPLDPRHPVGQDPPPLLRGRAGRGRCGRQPGGRPAHGRRRVALDEAPSGTVPRRDGGRLADARVRSHHRRRLARGQPAGVLAQRPAGLLAAAWARRVGRALRPPAVL</sequence>
<feature type="compositionally biased region" description="Basic and acidic residues" evidence="1">
    <location>
        <begin position="120"/>
        <end position="132"/>
    </location>
</feature>